<dbReference type="Pfam" id="PF07690">
    <property type="entry name" value="MFS_1"/>
    <property type="match status" value="1"/>
</dbReference>
<dbReference type="AlphaFoldDB" id="A0A3L8P108"/>
<evidence type="ECO:0000256" key="2">
    <source>
        <dbReference type="ARBA" id="ARBA00022692"/>
    </source>
</evidence>
<dbReference type="Gene3D" id="1.20.1250.20">
    <property type="entry name" value="MFS general substrate transporter like domains"/>
    <property type="match status" value="1"/>
</dbReference>
<reference evidence="7 8" key="1">
    <citation type="submission" date="2018-10" db="EMBL/GenBank/DDBJ databases">
        <title>Marmoricola sp. 4Q3S-7 whole genome shotgun sequence.</title>
        <authorList>
            <person name="Li F."/>
        </authorList>
    </citation>
    <scope>NUCLEOTIDE SEQUENCE [LARGE SCALE GENOMIC DNA]</scope>
    <source>
        <strain evidence="7 8">4Q3S-7</strain>
    </source>
</reference>
<evidence type="ECO:0000256" key="5">
    <source>
        <dbReference type="SAM" id="Phobius"/>
    </source>
</evidence>
<keyword evidence="2 5" id="KW-0812">Transmembrane</keyword>
<feature type="transmembrane region" description="Helical" evidence="5">
    <location>
        <begin position="69"/>
        <end position="88"/>
    </location>
</feature>
<dbReference type="InterPro" id="IPR020846">
    <property type="entry name" value="MFS_dom"/>
</dbReference>
<dbReference type="InterPro" id="IPR049680">
    <property type="entry name" value="FLVCR1-2_SLC49-like"/>
</dbReference>
<feature type="domain" description="Major facilitator superfamily (MFS) profile" evidence="6">
    <location>
        <begin position="1"/>
        <end position="380"/>
    </location>
</feature>
<evidence type="ECO:0000256" key="3">
    <source>
        <dbReference type="ARBA" id="ARBA00022989"/>
    </source>
</evidence>
<dbReference type="OrthoDB" id="6899210at2"/>
<comment type="subcellular location">
    <subcellularLocation>
        <location evidence="1">Cell membrane</location>
        <topology evidence="1">Multi-pass membrane protein</topology>
    </subcellularLocation>
</comment>
<dbReference type="PANTHER" id="PTHR10924">
    <property type="entry name" value="MAJOR FACILITATOR SUPERFAMILY PROTEIN-RELATED"/>
    <property type="match status" value="1"/>
</dbReference>
<evidence type="ECO:0000313" key="8">
    <source>
        <dbReference type="Proteomes" id="UP000281708"/>
    </source>
</evidence>
<comment type="caution">
    <text evidence="7">The sequence shown here is derived from an EMBL/GenBank/DDBJ whole genome shotgun (WGS) entry which is preliminary data.</text>
</comment>
<evidence type="ECO:0000313" key="7">
    <source>
        <dbReference type="EMBL" id="RLV48483.1"/>
    </source>
</evidence>
<organism evidence="7 8">
    <name type="scientific">Nocardioides mangrovicus</name>
    <dbReference type="NCBI Taxonomy" id="2478913"/>
    <lineage>
        <taxon>Bacteria</taxon>
        <taxon>Bacillati</taxon>
        <taxon>Actinomycetota</taxon>
        <taxon>Actinomycetes</taxon>
        <taxon>Propionibacteriales</taxon>
        <taxon>Nocardioidaceae</taxon>
        <taxon>Nocardioides</taxon>
    </lineage>
</organism>
<name>A0A3L8P108_9ACTN</name>
<feature type="transmembrane region" description="Helical" evidence="5">
    <location>
        <begin position="294"/>
        <end position="313"/>
    </location>
</feature>
<accession>A0A3L8P108</accession>
<feature type="transmembrane region" description="Helical" evidence="5">
    <location>
        <begin position="325"/>
        <end position="350"/>
    </location>
</feature>
<evidence type="ECO:0000256" key="1">
    <source>
        <dbReference type="ARBA" id="ARBA00004651"/>
    </source>
</evidence>
<feature type="transmembrane region" description="Helical" evidence="5">
    <location>
        <begin position="238"/>
        <end position="257"/>
    </location>
</feature>
<keyword evidence="8" id="KW-1185">Reference proteome</keyword>
<evidence type="ECO:0000256" key="4">
    <source>
        <dbReference type="ARBA" id="ARBA00023136"/>
    </source>
</evidence>
<feature type="transmembrane region" description="Helical" evidence="5">
    <location>
        <begin position="132"/>
        <end position="154"/>
    </location>
</feature>
<feature type="transmembrane region" description="Helical" evidence="5">
    <location>
        <begin position="356"/>
        <end position="375"/>
    </location>
</feature>
<protein>
    <submittedName>
        <fullName evidence="7">MFS transporter</fullName>
    </submittedName>
</protein>
<evidence type="ECO:0000259" key="6">
    <source>
        <dbReference type="PROSITE" id="PS50850"/>
    </source>
</evidence>
<dbReference type="InterPro" id="IPR036259">
    <property type="entry name" value="MFS_trans_sf"/>
</dbReference>
<keyword evidence="3 5" id="KW-1133">Transmembrane helix</keyword>
<dbReference type="GO" id="GO:0005886">
    <property type="term" value="C:plasma membrane"/>
    <property type="evidence" value="ECO:0007669"/>
    <property type="project" value="UniProtKB-SubCell"/>
</dbReference>
<dbReference type="Proteomes" id="UP000281708">
    <property type="component" value="Unassembled WGS sequence"/>
</dbReference>
<dbReference type="PANTHER" id="PTHR10924:SF6">
    <property type="entry name" value="SOLUTE CARRIER FAMILY 49 MEMBER A3"/>
    <property type="match status" value="1"/>
</dbReference>
<gene>
    <name evidence="7" type="ORF">D9V37_13960</name>
</gene>
<dbReference type="InterPro" id="IPR011701">
    <property type="entry name" value="MFS"/>
</dbReference>
<proteinExistence type="predicted"/>
<feature type="transmembrane region" description="Helical" evidence="5">
    <location>
        <begin position="204"/>
        <end position="226"/>
    </location>
</feature>
<sequence length="390" mass="40179">MRSRAFALTGFALLVVASQLLWLSFAAITTQSARDMGVSEGAIGDLAVINPATFVVLAIWAGRWMDRRYTHALAAGALFTAGGALIRVVDPSSYAVVLVGQVVMSVGQPLVLNASTKIASRYFPPAQQTTAIAIASAAQFVGILLAVLTSGSLYDAGGLQLLLGVHAGFAVLAGLATLVSLRTPARHVVEDGDPSLGWLRHDPFVWRLGALLFVGFGSYNAIATWLDTIMVGFGHRDVAGAMIAATTVAGVVGAAVLPGVVAKRDVRRTHCVLTTLVLAAVMLLLTVANGVGVATAALVLLGFLLLGTLPVVLDWSELHVGAARAGTATGFLLLAGNLGAVFVVLTVQVVVHHPTAALVVMAAWAVPGLVFALMLPRHAGTHGDELSPAA</sequence>
<dbReference type="SUPFAM" id="SSF103473">
    <property type="entry name" value="MFS general substrate transporter"/>
    <property type="match status" value="1"/>
</dbReference>
<dbReference type="EMBL" id="RDBE01000009">
    <property type="protein sequence ID" value="RLV48483.1"/>
    <property type="molecule type" value="Genomic_DNA"/>
</dbReference>
<dbReference type="RefSeq" id="WP_121806805.1">
    <property type="nucleotide sequence ID" value="NZ_RDBE01000009.1"/>
</dbReference>
<keyword evidence="4 5" id="KW-0472">Membrane</keyword>
<dbReference type="GO" id="GO:0022857">
    <property type="term" value="F:transmembrane transporter activity"/>
    <property type="evidence" value="ECO:0007669"/>
    <property type="project" value="InterPro"/>
</dbReference>
<dbReference type="PROSITE" id="PS50850">
    <property type="entry name" value="MFS"/>
    <property type="match status" value="1"/>
</dbReference>
<feature type="transmembrane region" description="Helical" evidence="5">
    <location>
        <begin position="42"/>
        <end position="62"/>
    </location>
</feature>
<feature type="transmembrane region" description="Helical" evidence="5">
    <location>
        <begin position="94"/>
        <end position="112"/>
    </location>
</feature>
<feature type="transmembrane region" description="Helical" evidence="5">
    <location>
        <begin position="160"/>
        <end position="183"/>
    </location>
</feature>